<feature type="region of interest" description="C-terminal hotdog fold" evidence="5">
    <location>
        <begin position="1041"/>
        <end position="1178"/>
    </location>
</feature>
<protein>
    <submittedName>
        <fullName evidence="9">SDR family NAD(P)-dependent oxidoreductase</fullName>
    </submittedName>
</protein>
<dbReference type="PROSITE" id="PS51257">
    <property type="entry name" value="PROKAR_LIPOPROTEIN"/>
    <property type="match status" value="1"/>
</dbReference>
<dbReference type="PANTHER" id="PTHR43775:SF37">
    <property type="entry name" value="SI:DKEY-61P9.11"/>
    <property type="match status" value="1"/>
</dbReference>
<dbReference type="Proteomes" id="UP000486534">
    <property type="component" value="Unassembled WGS sequence"/>
</dbReference>
<dbReference type="Gene3D" id="3.40.47.10">
    <property type="match status" value="1"/>
</dbReference>
<keyword evidence="4" id="KW-0808">Transferase</keyword>
<evidence type="ECO:0000259" key="7">
    <source>
        <dbReference type="PROSITE" id="PS52004"/>
    </source>
</evidence>
<dbReference type="GO" id="GO:0006633">
    <property type="term" value="P:fatty acid biosynthetic process"/>
    <property type="evidence" value="ECO:0007669"/>
    <property type="project" value="TreeGrafter"/>
</dbReference>
<dbReference type="Pfam" id="PF00698">
    <property type="entry name" value="Acyl_transf_1"/>
    <property type="match status" value="1"/>
</dbReference>
<organism evidence="9 10">
    <name type="scientific">Pseudomonas piscis</name>
    <dbReference type="NCBI Taxonomy" id="2614538"/>
    <lineage>
        <taxon>Bacteria</taxon>
        <taxon>Pseudomonadati</taxon>
        <taxon>Pseudomonadota</taxon>
        <taxon>Gammaproteobacteria</taxon>
        <taxon>Pseudomonadales</taxon>
        <taxon>Pseudomonadaceae</taxon>
        <taxon>Pseudomonas</taxon>
    </lineage>
</organism>
<dbReference type="InterPro" id="IPR032821">
    <property type="entry name" value="PKS_assoc"/>
</dbReference>
<evidence type="ECO:0000256" key="2">
    <source>
        <dbReference type="ARBA" id="ARBA00022450"/>
    </source>
</evidence>
<dbReference type="Gene3D" id="3.40.50.720">
    <property type="entry name" value="NAD(P)-binding Rossmann-like Domain"/>
    <property type="match status" value="1"/>
</dbReference>
<dbReference type="GO" id="GO:0004312">
    <property type="term" value="F:fatty acid synthase activity"/>
    <property type="evidence" value="ECO:0007669"/>
    <property type="project" value="TreeGrafter"/>
</dbReference>
<reference evidence="9 10" key="1">
    <citation type="submission" date="2019-10" db="EMBL/GenBank/DDBJ databases">
        <title>Pseudomonas dajingensis sp. nov., isolated from the profound head ulcers of farmed Murray cod (Maccullochella peelii peelii).</title>
        <authorList>
            <person name="Liu Y."/>
        </authorList>
    </citation>
    <scope>NUCLEOTIDE SEQUENCE [LARGE SCALE GENOMIC DNA]</scope>
    <source>
        <strain evidence="9 10">MC042</strain>
    </source>
</reference>
<dbReference type="InterPro" id="IPR050091">
    <property type="entry name" value="PKS_NRPS_Biosynth_Enz"/>
</dbReference>
<dbReference type="InterPro" id="IPR013968">
    <property type="entry name" value="PKS_KR"/>
</dbReference>
<dbReference type="SUPFAM" id="SSF51735">
    <property type="entry name" value="NAD(P)-binding Rossmann-fold domains"/>
    <property type="match status" value="2"/>
</dbReference>
<dbReference type="InterPro" id="IPR020806">
    <property type="entry name" value="PKS_PP-bd"/>
</dbReference>
<dbReference type="InterPro" id="IPR057326">
    <property type="entry name" value="KR_dom"/>
</dbReference>
<evidence type="ECO:0000259" key="6">
    <source>
        <dbReference type="PROSITE" id="PS50075"/>
    </source>
</evidence>
<feature type="region of interest" description="N-terminal hotdog fold" evidence="5">
    <location>
        <begin position="902"/>
        <end position="1027"/>
    </location>
</feature>
<accession>A0A7X1U4T4</accession>
<dbReference type="GO" id="GO:0005886">
    <property type="term" value="C:plasma membrane"/>
    <property type="evidence" value="ECO:0007669"/>
    <property type="project" value="TreeGrafter"/>
</dbReference>
<name>A0A7X1U4T4_9PSED</name>
<dbReference type="GO" id="GO:0031177">
    <property type="term" value="F:phosphopantetheine binding"/>
    <property type="evidence" value="ECO:0007669"/>
    <property type="project" value="InterPro"/>
</dbReference>
<dbReference type="Gene3D" id="1.10.1200.10">
    <property type="entry name" value="ACP-like"/>
    <property type="match status" value="1"/>
</dbReference>
<dbReference type="Gene3D" id="3.30.70.3290">
    <property type="match status" value="1"/>
</dbReference>
<dbReference type="InterPro" id="IPR009081">
    <property type="entry name" value="PP-bd_ACP"/>
</dbReference>
<evidence type="ECO:0000256" key="4">
    <source>
        <dbReference type="ARBA" id="ARBA00022679"/>
    </source>
</evidence>
<dbReference type="Gene3D" id="3.40.366.10">
    <property type="entry name" value="Malonyl-Coenzyme A Acyl Carrier Protein, domain 2"/>
    <property type="match status" value="1"/>
</dbReference>
<dbReference type="GO" id="GO:0005737">
    <property type="term" value="C:cytoplasm"/>
    <property type="evidence" value="ECO:0007669"/>
    <property type="project" value="TreeGrafter"/>
</dbReference>
<evidence type="ECO:0000256" key="1">
    <source>
        <dbReference type="ARBA" id="ARBA00006484"/>
    </source>
</evidence>
<dbReference type="EMBL" id="WHUV01000002">
    <property type="protein sequence ID" value="MQA54345.1"/>
    <property type="molecule type" value="Genomic_DNA"/>
</dbReference>
<dbReference type="Pfam" id="PF00109">
    <property type="entry name" value="ketoacyl-synt"/>
    <property type="match status" value="1"/>
</dbReference>
<feature type="domain" description="Ketosynthase family 3 (KS3)" evidence="7">
    <location>
        <begin position="17"/>
        <end position="441"/>
    </location>
</feature>
<feature type="domain" description="PKS/mFAS DH" evidence="8">
    <location>
        <begin position="902"/>
        <end position="1178"/>
    </location>
</feature>
<dbReference type="SUPFAM" id="SSF47336">
    <property type="entry name" value="ACP-like"/>
    <property type="match status" value="1"/>
</dbReference>
<dbReference type="Pfam" id="PF14765">
    <property type="entry name" value="PS-DH"/>
    <property type="match status" value="1"/>
</dbReference>
<dbReference type="InterPro" id="IPR042104">
    <property type="entry name" value="PKS_dehydratase_sf"/>
</dbReference>
<dbReference type="SMART" id="SM00823">
    <property type="entry name" value="PKS_PP"/>
    <property type="match status" value="1"/>
</dbReference>
<dbReference type="InterPro" id="IPR020807">
    <property type="entry name" value="PKS_DH"/>
</dbReference>
<evidence type="ECO:0000313" key="10">
    <source>
        <dbReference type="Proteomes" id="UP000486534"/>
    </source>
</evidence>
<evidence type="ECO:0000259" key="8">
    <source>
        <dbReference type="PROSITE" id="PS52019"/>
    </source>
</evidence>
<dbReference type="Pfam" id="PF08659">
    <property type="entry name" value="KR"/>
    <property type="match status" value="1"/>
</dbReference>
<dbReference type="Pfam" id="PF21089">
    <property type="entry name" value="PKS_DH_N"/>
    <property type="match status" value="1"/>
</dbReference>
<dbReference type="SMART" id="SM00822">
    <property type="entry name" value="PKS_KR"/>
    <property type="match status" value="1"/>
</dbReference>
<feature type="active site" description="Proton donor; for dehydratase activity" evidence="5">
    <location>
        <position position="1098"/>
    </location>
</feature>
<dbReference type="InterPro" id="IPR016035">
    <property type="entry name" value="Acyl_Trfase/lysoPLipase"/>
</dbReference>
<dbReference type="GO" id="GO:0071770">
    <property type="term" value="P:DIM/DIP cell wall layer assembly"/>
    <property type="evidence" value="ECO:0007669"/>
    <property type="project" value="TreeGrafter"/>
</dbReference>
<comment type="similarity">
    <text evidence="1">Belongs to the short-chain dehydrogenases/reductases (SDR) family.</text>
</comment>
<dbReference type="InterPro" id="IPR036736">
    <property type="entry name" value="ACP-like_sf"/>
</dbReference>
<dbReference type="InterPro" id="IPR049552">
    <property type="entry name" value="PKS_DH_N"/>
</dbReference>
<comment type="caution">
    <text evidence="9">The sequence shown here is derived from an EMBL/GenBank/DDBJ whole genome shotgun (WGS) entry which is preliminary data.</text>
</comment>
<dbReference type="PROSITE" id="PS52004">
    <property type="entry name" value="KS3_2"/>
    <property type="match status" value="1"/>
</dbReference>
<dbReference type="PANTHER" id="PTHR43775">
    <property type="entry name" value="FATTY ACID SYNTHASE"/>
    <property type="match status" value="1"/>
</dbReference>
<dbReference type="Pfam" id="PF02801">
    <property type="entry name" value="Ketoacyl-synt_C"/>
    <property type="match status" value="1"/>
</dbReference>
<dbReference type="CDD" id="cd00833">
    <property type="entry name" value="PKS"/>
    <property type="match status" value="1"/>
</dbReference>
<keyword evidence="3" id="KW-0597">Phosphoprotein</keyword>
<dbReference type="InterPro" id="IPR014031">
    <property type="entry name" value="Ketoacyl_synth_C"/>
</dbReference>
<dbReference type="InterPro" id="IPR049551">
    <property type="entry name" value="PKS_DH_C"/>
</dbReference>
<dbReference type="SUPFAM" id="SSF53901">
    <property type="entry name" value="Thiolase-like"/>
    <property type="match status" value="1"/>
</dbReference>
<dbReference type="SMART" id="SM00827">
    <property type="entry name" value="PKS_AT"/>
    <property type="match status" value="1"/>
</dbReference>
<feature type="domain" description="Carrier" evidence="6">
    <location>
        <begin position="1671"/>
        <end position="1745"/>
    </location>
</feature>
<dbReference type="Pfam" id="PF00550">
    <property type="entry name" value="PP-binding"/>
    <property type="match status" value="1"/>
</dbReference>
<dbReference type="SMART" id="SM00826">
    <property type="entry name" value="PKS_DH"/>
    <property type="match status" value="1"/>
</dbReference>
<evidence type="ECO:0000256" key="5">
    <source>
        <dbReference type="PROSITE-ProRule" id="PRU01363"/>
    </source>
</evidence>
<evidence type="ECO:0000256" key="3">
    <source>
        <dbReference type="ARBA" id="ARBA00022553"/>
    </source>
</evidence>
<feature type="active site" description="Proton acceptor; for dehydratase activity" evidence="5">
    <location>
        <position position="935"/>
    </location>
</feature>
<dbReference type="InterPro" id="IPR014030">
    <property type="entry name" value="Ketoacyl_synth_N"/>
</dbReference>
<dbReference type="RefSeq" id="WP_152897868.1">
    <property type="nucleotide sequence ID" value="NZ_WHUV01000002.1"/>
</dbReference>
<dbReference type="SMART" id="SM01294">
    <property type="entry name" value="PKS_PP_betabranch"/>
    <property type="match status" value="1"/>
</dbReference>
<dbReference type="InterPro" id="IPR020841">
    <property type="entry name" value="PKS_Beta-ketoAc_synthase_dom"/>
</dbReference>
<proteinExistence type="inferred from homology"/>
<dbReference type="SMART" id="SM00825">
    <property type="entry name" value="PKS_KS"/>
    <property type="match status" value="1"/>
</dbReference>
<dbReference type="InterPro" id="IPR016036">
    <property type="entry name" value="Malonyl_transacylase_ACP-bd"/>
</dbReference>
<dbReference type="InterPro" id="IPR014043">
    <property type="entry name" value="Acyl_transferase_dom"/>
</dbReference>
<keyword evidence="2" id="KW-0596">Phosphopantetheine</keyword>
<dbReference type="InterPro" id="IPR016039">
    <property type="entry name" value="Thiolase-like"/>
</dbReference>
<dbReference type="SUPFAM" id="SSF52151">
    <property type="entry name" value="FabD/lysophospholipase-like"/>
    <property type="match status" value="1"/>
</dbReference>
<dbReference type="Pfam" id="PF16197">
    <property type="entry name" value="KAsynt_C_assoc"/>
    <property type="match status" value="1"/>
</dbReference>
<sequence>MDDEQRLAQGIGQHAGLQPIAIVGMSCRFAPQLSSLESYWDFLVQGRCAVGDLPGDRWADYENSSPEVAAALKKATRRGCFMERIDHFDPGFFGISAREAQSLDPQQRMILELAWEALEHAGIPPLMIKGSEAGVFAAANSFDYGHRMLADLSHIEPWVVNGGMLFGIANRVSYILDLHGPSLVVDTACAGSLTALHLACQSLRDGSTGLALVAAVNLMTFPGLSLALDASGATAADGRCKSFDGAADGYGRGEGAGVLVLKRLEDALRDQDRILALVRGSGVFQDGHSAGMMAPNGEAQELMLHQVYRQAGIPCASVQYVEAHGTGTRLGDKAELTAISRVFGSTRSGGEKCLVGSVKPNIGHLEAGAGIAGLIKAVLALNHGQLPRSLYENLTDEVDWSTSGIEVVSSLRPWPDTGSPRRAGVSCFGVGGTIAHAIIEAAPVTPQARPGAQPLCGTRLFPLSGQAPQNLRHSAARLAHWVQQHPEAALDDIAHTLGQRRAHLPARGALLASNSTELLEALGQMAAGSDSERCFSGSVLAGRGPVWVFSGHGAQWHGMGRELLASQPVFAAELDSLAEVFSAELGYTPREALEQGGFDSVERIQATTFALQLALAALWRSLGLEPQAVIGYSTGEIAAAVVAGALDKQSAARFACRRAALYQRLSGQGAMVMVNLPFAEAARRLEGRAQVVAAIAASPSSTVISGTAGEVERLAGEWAEEGLVPRRVASDVAFHSPHIDQVLEDIRQAAGELRCLTPRLPMYNSSLGDPRALAPRDADFWCANSRNPVLFEQAVTAALEDGFELYLEVSSKPIVAHALKETADACGREHVMVCPSLREGRPEYPELLASLARLYCHGADLQWPAPGALLDLPSMGWNHQRYWTTALPVRANLGKGHDPLRHSLLGSHQLVRSAPPCDIWRTRLDFELRPYPGSHPICGVEILPAAALLNSFMQAGTRDGHLPTLRDVVLRTPVAVEGTRDIQIVRQGQQIRLCSRLDDEAVQSEQEREMGWLTHTTASLDWSTELQGPAPEVAAWQVDCPESLEWPQLEPMYRRRGIADYGFRWHIRSLRRGPGRLMATIQAQLGPSQANSWAVVLDAALTSLPLLLPDDDLLRMPAAIASLCARPTPPEIFTLFAELAPRTGERQPIDLLVLDERGELAARIEGLVFMTVDRQDELAHGSSATVFVEDWEICRFEPPTEPLPQLVLLGSDDDAAQRLSLGLRRAGIEHARVRDGAELRLNGQPTLVLVLGSAPADDEALSDAVEANAWRLLQATQQVQRLALEQPSLRLGCVTFGVKAMANRTALAQSPLWGVARIVAGEQPGLWAGLIDIDPAALNSDSTFGLLRGALGHKSEDVLAIGTQACQVLRLQEAVAPGPKGKPQCVPDATYAITGGFGALGLQAAQHLVNQGARRLVLIGRQGLPARSAWPALQDPRQRLVIDGIRALERQGVTVLPLALDIADTAKVAEALSESALGLPAIRGVVHAAGVFKGGMIEHLQRASLSQVLRAKVTGTLALERAFPPGSLDFLVLFSSSGQLARPSGQAGYAAANAFMDGFARYRAAQDGQRTLSIAWMAWEQLGMSSNIDATLRECAANGLGALSIPTALSSWQLAQDCGAPYAAVFRVQRSADLGQPLPVLSRLLCDAAQEAAQVTSLDPWRAVPDEQLGQWLAQDIQALIAAELRCAPEDINPQRSLVEKGMDSLLSVALRIRLKQRYRIDLPPTLIWNHPTVEAIARYVRQALA</sequence>
<dbReference type="InterPro" id="IPR036291">
    <property type="entry name" value="NAD(P)-bd_dom_sf"/>
</dbReference>
<dbReference type="InterPro" id="IPR001227">
    <property type="entry name" value="Ac_transferase_dom_sf"/>
</dbReference>
<dbReference type="InterPro" id="IPR049900">
    <property type="entry name" value="PKS_mFAS_DH"/>
</dbReference>
<gene>
    <name evidence="9" type="ORF">GDH07_13600</name>
</gene>
<dbReference type="PROSITE" id="PS50075">
    <property type="entry name" value="CARRIER"/>
    <property type="match status" value="1"/>
</dbReference>
<evidence type="ECO:0000313" key="9">
    <source>
        <dbReference type="EMBL" id="MQA54345.1"/>
    </source>
</evidence>
<dbReference type="PROSITE" id="PS52019">
    <property type="entry name" value="PKS_MFAS_DH"/>
    <property type="match status" value="1"/>
</dbReference>
<dbReference type="Gene3D" id="3.10.129.110">
    <property type="entry name" value="Polyketide synthase dehydratase"/>
    <property type="match status" value="1"/>
</dbReference>
<dbReference type="SUPFAM" id="SSF55048">
    <property type="entry name" value="Probable ACP-binding domain of malonyl-CoA ACP transacylase"/>
    <property type="match status" value="1"/>
</dbReference>